<dbReference type="EMBL" id="AEJF01000251">
    <property type="protein sequence ID" value="KLU20517.1"/>
    <property type="molecule type" value="Genomic_DNA"/>
</dbReference>
<keyword evidence="2" id="KW-1185">Reference proteome</keyword>
<protein>
    <submittedName>
        <fullName evidence="1">Uncharacterized protein</fullName>
    </submittedName>
</protein>
<reference evidence="1 2" key="1">
    <citation type="journal article" date="2015" name="Genome Announc.">
        <title>Draft Genome Sequence of Burkholderia sp. Strain PML1(12), an Ectomycorrhizosphere-Inhabiting Bacterium with Effective Mineral-Weathering Ability.</title>
        <authorList>
            <person name="Uroz S."/>
            <person name="Oger P."/>
        </authorList>
    </citation>
    <scope>NUCLEOTIDE SEQUENCE [LARGE SCALE GENOMIC DNA]</scope>
    <source>
        <strain evidence="2">PML1(12)</strain>
    </source>
</reference>
<comment type="caution">
    <text evidence="1">The sequence shown here is derived from an EMBL/GenBank/DDBJ whole genome shotgun (WGS) entry which is preliminary data.</text>
</comment>
<accession>A0A0J1CIM0</accession>
<dbReference type="PATRIC" id="fig|908627.4.peg.9254"/>
<evidence type="ECO:0000313" key="1">
    <source>
        <dbReference type="EMBL" id="KLU20517.1"/>
    </source>
</evidence>
<gene>
    <name evidence="1" type="ORF">EOS_41185</name>
</gene>
<dbReference type="AlphaFoldDB" id="A0A0J1CIM0"/>
<dbReference type="Proteomes" id="UP000035963">
    <property type="component" value="Unassembled WGS sequence"/>
</dbReference>
<name>A0A0J1CIM0_9BURK</name>
<organism evidence="1 2">
    <name type="scientific">Caballeronia mineralivorans PML1(12)</name>
    <dbReference type="NCBI Taxonomy" id="908627"/>
    <lineage>
        <taxon>Bacteria</taxon>
        <taxon>Pseudomonadati</taxon>
        <taxon>Pseudomonadota</taxon>
        <taxon>Betaproteobacteria</taxon>
        <taxon>Burkholderiales</taxon>
        <taxon>Burkholderiaceae</taxon>
        <taxon>Caballeronia</taxon>
    </lineage>
</organism>
<proteinExistence type="predicted"/>
<evidence type="ECO:0000313" key="2">
    <source>
        <dbReference type="Proteomes" id="UP000035963"/>
    </source>
</evidence>
<sequence>MDLGKSLVVHSKTMEIMEPSMSTFDYPSILFEVRLADGALRLKKSLLVSLSEQDRNRTRSEASMCPVSP</sequence>